<evidence type="ECO:0000256" key="1">
    <source>
        <dbReference type="ARBA" id="ARBA00023163"/>
    </source>
</evidence>
<dbReference type="InParanoid" id="A0A0D2X2L8"/>
<keyword evidence="1" id="KW-0804">Transcription</keyword>
<evidence type="ECO:0000313" key="3">
    <source>
        <dbReference type="EMBL" id="KJE92784.1"/>
    </source>
</evidence>
<dbReference type="PANTHER" id="PTHR21053:SF2">
    <property type="entry name" value="TRANSCRIPTION ELONGATION FACTOR, MITOCHONDRIAL"/>
    <property type="match status" value="1"/>
</dbReference>
<organism evidence="3 4">
    <name type="scientific">Capsaspora owczarzaki (strain ATCC 30864)</name>
    <dbReference type="NCBI Taxonomy" id="595528"/>
    <lineage>
        <taxon>Eukaryota</taxon>
        <taxon>Filasterea</taxon>
        <taxon>Capsaspora</taxon>
    </lineage>
</organism>
<dbReference type="Gene3D" id="3.30.420.10">
    <property type="entry name" value="Ribonuclease H-like superfamily/Ribonuclease H"/>
    <property type="match status" value="1"/>
</dbReference>
<dbReference type="PANTHER" id="PTHR21053">
    <property type="entry name" value="TRANSCRIPTION ELONGATION FACTOR, MITOCHONDRIAL"/>
    <property type="match status" value="1"/>
</dbReference>
<dbReference type="InterPro" id="IPR036397">
    <property type="entry name" value="RNaseH_sf"/>
</dbReference>
<keyword evidence="4" id="KW-1185">Reference proteome</keyword>
<dbReference type="GO" id="GO:0042645">
    <property type="term" value="C:mitochondrial nucleoid"/>
    <property type="evidence" value="ECO:0007669"/>
    <property type="project" value="TreeGrafter"/>
</dbReference>
<proteinExistence type="predicted"/>
<reference evidence="4" key="1">
    <citation type="submission" date="2011-02" db="EMBL/GenBank/DDBJ databases">
        <title>The Genome Sequence of Capsaspora owczarzaki ATCC 30864.</title>
        <authorList>
            <person name="Russ C."/>
            <person name="Cuomo C."/>
            <person name="Burger G."/>
            <person name="Gray M.W."/>
            <person name="Holland P.W.H."/>
            <person name="King N."/>
            <person name="Lang F.B.F."/>
            <person name="Roger A.J."/>
            <person name="Ruiz-Trillo I."/>
            <person name="Young S.K."/>
            <person name="Zeng Q."/>
            <person name="Gargeya S."/>
            <person name="Alvarado L."/>
            <person name="Berlin A."/>
            <person name="Chapman S.B."/>
            <person name="Chen Z."/>
            <person name="Freedman E."/>
            <person name="Gellesch M."/>
            <person name="Goldberg J."/>
            <person name="Griggs A."/>
            <person name="Gujja S."/>
            <person name="Heilman E."/>
            <person name="Heiman D."/>
            <person name="Howarth C."/>
            <person name="Mehta T."/>
            <person name="Neiman D."/>
            <person name="Pearson M."/>
            <person name="Roberts A."/>
            <person name="Saif S."/>
            <person name="Shea T."/>
            <person name="Shenoy N."/>
            <person name="Sisk P."/>
            <person name="Stolte C."/>
            <person name="Sykes S."/>
            <person name="White J."/>
            <person name="Yandava C."/>
            <person name="Haas B."/>
            <person name="Nusbaum C."/>
            <person name="Birren B."/>
        </authorList>
    </citation>
    <scope>NUCLEOTIDE SEQUENCE</scope>
    <source>
        <strain evidence="4">ATCC 30864</strain>
    </source>
</reference>
<dbReference type="AlphaFoldDB" id="A0A0D2X2L8"/>
<dbReference type="GO" id="GO:0006392">
    <property type="term" value="P:transcription elongation by mitochondrial RNA polymerase"/>
    <property type="evidence" value="ECO:0007669"/>
    <property type="project" value="InterPro"/>
</dbReference>
<name>A0A0D2X2L8_CAPO3</name>
<gene>
    <name evidence="3" type="ORF">CAOG_003684</name>
</gene>
<dbReference type="PhylomeDB" id="A0A0D2X2L8"/>
<evidence type="ECO:0000256" key="2">
    <source>
        <dbReference type="SAM" id="MobiDB-lite"/>
    </source>
</evidence>
<evidence type="ECO:0000313" key="4">
    <source>
        <dbReference type="Proteomes" id="UP000008743"/>
    </source>
</evidence>
<dbReference type="GO" id="GO:0030337">
    <property type="term" value="F:DNA polymerase processivity factor activity"/>
    <property type="evidence" value="ECO:0007669"/>
    <property type="project" value="TreeGrafter"/>
</dbReference>
<dbReference type="InterPro" id="IPR012337">
    <property type="entry name" value="RNaseH-like_sf"/>
</dbReference>
<dbReference type="InterPro" id="IPR039150">
    <property type="entry name" value="TEFM"/>
</dbReference>
<dbReference type="GO" id="GO:0003676">
    <property type="term" value="F:nucleic acid binding"/>
    <property type="evidence" value="ECO:0007669"/>
    <property type="project" value="InterPro"/>
</dbReference>
<accession>A0A0D2X2L8</accession>
<dbReference type="EMBL" id="KE346364">
    <property type="protein sequence ID" value="KJE92784.1"/>
    <property type="molecule type" value="Genomic_DNA"/>
</dbReference>
<sequence length="368" mass="39762">MSALARNSMQSFGVLDCSVGASALGLDCGTSLGCFKRQTLPLSRGLFTLPAAALSPRATPAAVVEQTKQKKQPSRRKADQPAAPAKTKSKSSAKSKSSTLTDDQDSTPDAESHAEEEQFGTKQFKLPSIRTFQQVGAYRKYIANSISSVVSIDCGYKNLAVAQIDRVPGEKSSFQVKRWFLHPVGMGDTYIPVDLASLIVQFVKQLPPDAPVVIERQRHMSGAPSQIYHLGIIEAMIHTALFTMGRSSISMSAQRTAGYFELEKGYVQKKRSSVRVVKDLIAGNSPYGNVTVPDPIKSEFESLKKQDDYCDALLQGLAFFKSMDDVADFDEATQAKLAAKQTQQQAREAKAAARVAAKAAKASAKSAS</sequence>
<protein>
    <submittedName>
        <fullName evidence="3">Uncharacterized protein</fullName>
    </submittedName>
</protein>
<dbReference type="Proteomes" id="UP000008743">
    <property type="component" value="Unassembled WGS sequence"/>
</dbReference>
<feature type="region of interest" description="Disordered" evidence="2">
    <location>
        <begin position="58"/>
        <end position="120"/>
    </location>
</feature>
<dbReference type="SUPFAM" id="SSF53098">
    <property type="entry name" value="Ribonuclease H-like"/>
    <property type="match status" value="1"/>
</dbReference>